<organism evidence="1 2">
    <name type="scientific">Daphnia magna</name>
    <dbReference type="NCBI Taxonomy" id="35525"/>
    <lineage>
        <taxon>Eukaryota</taxon>
        <taxon>Metazoa</taxon>
        <taxon>Ecdysozoa</taxon>
        <taxon>Arthropoda</taxon>
        <taxon>Crustacea</taxon>
        <taxon>Branchiopoda</taxon>
        <taxon>Diplostraca</taxon>
        <taxon>Cladocera</taxon>
        <taxon>Anomopoda</taxon>
        <taxon>Daphniidae</taxon>
        <taxon>Daphnia</taxon>
    </lineage>
</organism>
<accession>A0A164NSB8</accession>
<evidence type="ECO:0000313" key="1">
    <source>
        <dbReference type="EMBL" id="KZS06196.1"/>
    </source>
</evidence>
<comment type="caution">
    <text evidence="1">The sequence shown here is derived from an EMBL/GenBank/DDBJ whole genome shotgun (WGS) entry which is preliminary data.</text>
</comment>
<proteinExistence type="predicted"/>
<sequence>MAKHKFQPHKIWNCDKTNDLTVNQPQKVIATKGCNQVQQTVSAERGVNVTLLDFINAAGGFLSPVFVFPRKKSHVYYVRKRAIRLPRVTT</sequence>
<dbReference type="Proteomes" id="UP000076858">
    <property type="component" value="Unassembled WGS sequence"/>
</dbReference>
<reference evidence="1 2" key="1">
    <citation type="submission" date="2016-03" db="EMBL/GenBank/DDBJ databases">
        <title>EvidentialGene: Evidence-directed Construction of Genes on Genomes.</title>
        <authorList>
            <person name="Gilbert D.G."/>
            <person name="Choi J.-H."/>
            <person name="Mockaitis K."/>
            <person name="Colbourne J."/>
            <person name="Pfrender M."/>
        </authorList>
    </citation>
    <scope>NUCLEOTIDE SEQUENCE [LARGE SCALE GENOMIC DNA]</scope>
    <source>
        <strain evidence="1 2">Xinb3</strain>
        <tissue evidence="1">Complete organism</tissue>
    </source>
</reference>
<name>A0A164NSB8_9CRUS</name>
<evidence type="ECO:0000313" key="2">
    <source>
        <dbReference type="Proteomes" id="UP000076858"/>
    </source>
</evidence>
<protein>
    <submittedName>
        <fullName evidence="1">Uncharacterized protein</fullName>
    </submittedName>
</protein>
<dbReference type="EMBL" id="LRGB01002829">
    <property type="protein sequence ID" value="KZS06196.1"/>
    <property type="molecule type" value="Genomic_DNA"/>
</dbReference>
<dbReference type="AlphaFoldDB" id="A0A164NSB8"/>
<gene>
    <name evidence="1" type="ORF">APZ42_030403</name>
</gene>
<keyword evidence="2" id="KW-1185">Reference proteome</keyword>